<gene>
    <name evidence="2" type="ORF">NCTC10036_01023</name>
</gene>
<organism evidence="2 3">
    <name type="scientific">Serratia rubidaea</name>
    <name type="common">Serratia marinorubra</name>
    <dbReference type="NCBI Taxonomy" id="61652"/>
    <lineage>
        <taxon>Bacteria</taxon>
        <taxon>Pseudomonadati</taxon>
        <taxon>Pseudomonadota</taxon>
        <taxon>Gammaproteobacteria</taxon>
        <taxon>Enterobacterales</taxon>
        <taxon>Yersiniaceae</taxon>
        <taxon>Serratia</taxon>
    </lineage>
</organism>
<reference evidence="2 3" key="1">
    <citation type="submission" date="2018-12" db="EMBL/GenBank/DDBJ databases">
        <authorList>
            <consortium name="Pathogen Informatics"/>
        </authorList>
    </citation>
    <scope>NUCLEOTIDE SEQUENCE [LARGE SCALE GENOMIC DNA]</scope>
    <source>
        <strain evidence="2 3">NCTC10036</strain>
    </source>
</reference>
<evidence type="ECO:0000313" key="3">
    <source>
        <dbReference type="Proteomes" id="UP000281904"/>
    </source>
</evidence>
<sequence length="222" mass="25778">MYRILFIDEETDAIDEFKDYADETTTSEQIEVIDEFPQASLDEMIETIIKINPDAVITDFMLNEKKTSINYGVEYNGIDLVKRFISIRDGFPCFVMTSFDDDAVKESDDVNIVYIKDILHSEKNSNVKASFLEKVVSQITHYRAKIDNYEKELKKLIEIRKMGKATVAEENRIIELDHFLEQSVDRKSSIPKEFKELSNTQRLQEILSKVDSLLSKVNKNDQ</sequence>
<dbReference type="Gene3D" id="3.40.50.2300">
    <property type="match status" value="1"/>
</dbReference>
<evidence type="ECO:0008006" key="4">
    <source>
        <dbReference type="Google" id="ProtNLM"/>
    </source>
</evidence>
<accession>A0A448S3H7</accession>
<dbReference type="RefSeq" id="WP_126530728.1">
    <property type="nucleotide sequence ID" value="NZ_LR134493.1"/>
</dbReference>
<dbReference type="SUPFAM" id="SSF52172">
    <property type="entry name" value="CheY-like"/>
    <property type="match status" value="1"/>
</dbReference>
<dbReference type="Proteomes" id="UP000281904">
    <property type="component" value="Chromosome"/>
</dbReference>
<name>A0A448S3H7_SERRU</name>
<keyword evidence="1" id="KW-0175">Coiled coil</keyword>
<dbReference type="EMBL" id="LR134493">
    <property type="protein sequence ID" value="VEI62275.1"/>
    <property type="molecule type" value="Genomic_DNA"/>
</dbReference>
<dbReference type="AlphaFoldDB" id="A0A448S3H7"/>
<feature type="coiled-coil region" evidence="1">
    <location>
        <begin position="132"/>
        <end position="159"/>
    </location>
</feature>
<evidence type="ECO:0000313" key="2">
    <source>
        <dbReference type="EMBL" id="VEI62275.1"/>
    </source>
</evidence>
<proteinExistence type="predicted"/>
<protein>
    <recommendedName>
        <fullName evidence="4">Response regulator receiver domain</fullName>
    </recommendedName>
</protein>
<dbReference type="InterPro" id="IPR011006">
    <property type="entry name" value="CheY-like_superfamily"/>
</dbReference>
<evidence type="ECO:0000256" key="1">
    <source>
        <dbReference type="SAM" id="Coils"/>
    </source>
</evidence>